<dbReference type="AlphaFoldDB" id="A0A9N9C0D6"/>
<gene>
    <name evidence="1" type="ORF">DERYTH_LOCUS6939</name>
</gene>
<dbReference type="OrthoDB" id="298084at2759"/>
<evidence type="ECO:0000313" key="1">
    <source>
        <dbReference type="EMBL" id="CAG8586227.1"/>
    </source>
</evidence>
<accession>A0A9N9C0D6</accession>
<name>A0A9N9C0D6_9GLOM</name>
<keyword evidence="2" id="KW-1185">Reference proteome</keyword>
<evidence type="ECO:0000313" key="2">
    <source>
        <dbReference type="Proteomes" id="UP000789405"/>
    </source>
</evidence>
<sequence>MVAKKFHIIDWKEDDIALFKKLLDPFISFIRFYEISRDEFYFYIRPYKKVIPENLYEDLMAYFMVNILNPRISRLPSRNRSIVRIDSIIIKGDNAAIISDWIEKRTTSSFSEKPLYQFILTYRATRDGFFNYNRFINKNSNGAILGLIKVANSEKIIGGYNPLGWKAVNNYNDNYAFNNHGSFGAPSPSGFSFGANNNHAFNNRGPSFAMGAYL</sequence>
<comment type="caution">
    <text evidence="1">The sequence shown here is derived from an EMBL/GenBank/DDBJ whole genome shotgun (WGS) entry which is preliminary data.</text>
</comment>
<reference evidence="1" key="1">
    <citation type="submission" date="2021-06" db="EMBL/GenBank/DDBJ databases">
        <authorList>
            <person name="Kallberg Y."/>
            <person name="Tangrot J."/>
            <person name="Rosling A."/>
        </authorList>
    </citation>
    <scope>NUCLEOTIDE SEQUENCE</scope>
    <source>
        <strain evidence="1">MA453B</strain>
    </source>
</reference>
<protein>
    <submittedName>
        <fullName evidence="1">13192_t:CDS:1</fullName>
    </submittedName>
</protein>
<dbReference type="EMBL" id="CAJVPY010003249">
    <property type="protein sequence ID" value="CAG8586227.1"/>
    <property type="molecule type" value="Genomic_DNA"/>
</dbReference>
<dbReference type="Proteomes" id="UP000789405">
    <property type="component" value="Unassembled WGS sequence"/>
</dbReference>
<proteinExistence type="predicted"/>
<organism evidence="1 2">
    <name type="scientific">Dentiscutata erythropus</name>
    <dbReference type="NCBI Taxonomy" id="1348616"/>
    <lineage>
        <taxon>Eukaryota</taxon>
        <taxon>Fungi</taxon>
        <taxon>Fungi incertae sedis</taxon>
        <taxon>Mucoromycota</taxon>
        <taxon>Glomeromycotina</taxon>
        <taxon>Glomeromycetes</taxon>
        <taxon>Diversisporales</taxon>
        <taxon>Gigasporaceae</taxon>
        <taxon>Dentiscutata</taxon>
    </lineage>
</organism>